<dbReference type="InterPro" id="IPR000086">
    <property type="entry name" value="NUDIX_hydrolase_dom"/>
</dbReference>
<dbReference type="EMBL" id="CP034433">
    <property type="protein sequence ID" value="AZN36842.1"/>
    <property type="molecule type" value="Genomic_DNA"/>
</dbReference>
<comment type="cofactor">
    <cofactor evidence="5">
        <name>Mg(2+)</name>
        <dbReference type="ChEBI" id="CHEBI:18420"/>
    </cofactor>
    <text evidence="5">Binds 1 Mg(2+) ion per subunit.</text>
</comment>
<dbReference type="InterPro" id="IPR020084">
    <property type="entry name" value="NUDIX_hydrolase_CS"/>
</dbReference>
<protein>
    <submittedName>
        <fullName evidence="8">GDP-mannose mannosyl hydrolase</fullName>
    </submittedName>
</protein>
<evidence type="ECO:0000259" key="7">
    <source>
        <dbReference type="PROSITE" id="PS51462"/>
    </source>
</evidence>
<evidence type="ECO:0000256" key="3">
    <source>
        <dbReference type="ARBA" id="ARBA00022842"/>
    </source>
</evidence>
<dbReference type="GO" id="GO:0046872">
    <property type="term" value="F:metal ion binding"/>
    <property type="evidence" value="ECO:0007669"/>
    <property type="project" value="UniProtKB-KW"/>
</dbReference>
<reference evidence="8 9" key="1">
    <citation type="submission" date="2018-12" db="EMBL/GenBank/DDBJ databases">
        <title>Complete genome sequence of Iodobacter sp. H11R3.</title>
        <authorList>
            <person name="Bae J.-W."/>
        </authorList>
    </citation>
    <scope>NUCLEOTIDE SEQUENCE [LARGE SCALE GENOMIC DNA]</scope>
    <source>
        <strain evidence="8 9">H11R3</strain>
    </source>
</reference>
<proteinExistence type="predicted"/>
<feature type="binding site" evidence="5">
    <location>
        <position position="135"/>
    </location>
    <ligand>
        <name>Mg(2+)</name>
        <dbReference type="ChEBI" id="CHEBI:18420"/>
    </ligand>
</feature>
<keyword evidence="1 5" id="KW-0479">Metal-binding</keyword>
<gene>
    <name evidence="8" type="ORF">EJO50_10335</name>
</gene>
<keyword evidence="2 8" id="KW-0378">Hydrolase</keyword>
<evidence type="ECO:0000256" key="2">
    <source>
        <dbReference type="ARBA" id="ARBA00022801"/>
    </source>
</evidence>
<evidence type="ECO:0000256" key="5">
    <source>
        <dbReference type="PIRSR" id="PIRSR037599-3"/>
    </source>
</evidence>
<dbReference type="PIRSF" id="PIRSF037599">
    <property type="entry name" value="GDPMH"/>
    <property type="match status" value="1"/>
</dbReference>
<evidence type="ECO:0000313" key="9">
    <source>
        <dbReference type="Proteomes" id="UP000282438"/>
    </source>
</evidence>
<evidence type="ECO:0000256" key="4">
    <source>
        <dbReference type="PIRSR" id="PIRSR037599-1"/>
    </source>
</evidence>
<dbReference type="Pfam" id="PF00293">
    <property type="entry name" value="NUDIX"/>
    <property type="match status" value="1"/>
</dbReference>
<feature type="binding site" evidence="5">
    <location>
        <position position="60"/>
    </location>
    <ligand>
        <name>Mg(2+)</name>
        <dbReference type="ChEBI" id="CHEBI:18420"/>
    </ligand>
</feature>
<dbReference type="OrthoDB" id="542521at2"/>
<dbReference type="Proteomes" id="UP000282438">
    <property type="component" value="Chromosome"/>
</dbReference>
<feature type="short sequence motif" description="Nudix box" evidence="6">
    <location>
        <begin position="61"/>
        <end position="82"/>
    </location>
</feature>
<dbReference type="PROSITE" id="PS51462">
    <property type="entry name" value="NUDIX"/>
    <property type="match status" value="1"/>
</dbReference>
<dbReference type="GO" id="GO:0008727">
    <property type="term" value="F:GDP-mannose mannosyl hydrolase activity"/>
    <property type="evidence" value="ECO:0007669"/>
    <property type="project" value="InterPro"/>
</dbReference>
<dbReference type="RefSeq" id="WP_125973910.1">
    <property type="nucleotide sequence ID" value="NZ_CP034433.1"/>
</dbReference>
<keyword evidence="9" id="KW-1185">Reference proteome</keyword>
<dbReference type="SUPFAM" id="SSF55811">
    <property type="entry name" value="Nudix"/>
    <property type="match status" value="1"/>
</dbReference>
<dbReference type="PROSITE" id="PS00893">
    <property type="entry name" value="NUDIX_BOX"/>
    <property type="match status" value="1"/>
</dbReference>
<dbReference type="PANTHER" id="PTHR43046">
    <property type="entry name" value="GDP-MANNOSE MANNOSYL HYDROLASE"/>
    <property type="match status" value="1"/>
</dbReference>
<accession>A0A3S8ZTP8</accession>
<evidence type="ECO:0000256" key="6">
    <source>
        <dbReference type="PIRSR" id="PIRSR037599-4"/>
    </source>
</evidence>
<dbReference type="AlphaFoldDB" id="A0A3S8ZTP8"/>
<sequence>MGEPNKVLPAVELLKWPEFLQVVERAPLISIDLIVQNPAGQTLLGWRTNQPACDHWFVPGGRVQKNETLDAAFLRLTQAELGVALARSSGEWLGVYEHFYDSNAGRVEGFGTHYVVLAYTLQLNESDMALPLGEQHSRYRWASKAEILQDAAVHLHSRAYFE</sequence>
<organism evidence="8 9">
    <name type="scientific">Iodobacter ciconiae</name>
    <dbReference type="NCBI Taxonomy" id="2496266"/>
    <lineage>
        <taxon>Bacteria</taxon>
        <taxon>Pseudomonadati</taxon>
        <taxon>Pseudomonadota</taxon>
        <taxon>Betaproteobacteria</taxon>
        <taxon>Neisseriales</taxon>
        <taxon>Chitinibacteraceae</taxon>
        <taxon>Iodobacter</taxon>
    </lineage>
</organism>
<feature type="binding site" evidence="5">
    <location>
        <position position="80"/>
    </location>
    <ligand>
        <name>Mg(2+)</name>
        <dbReference type="ChEBI" id="CHEBI:18420"/>
    </ligand>
</feature>
<evidence type="ECO:0000313" key="8">
    <source>
        <dbReference type="EMBL" id="AZN36842.1"/>
    </source>
</evidence>
<dbReference type="PANTHER" id="PTHR43046:SF12">
    <property type="entry name" value="GDP-MANNOSE MANNOSYL HYDROLASE"/>
    <property type="match status" value="1"/>
</dbReference>
<dbReference type="CDD" id="cd03430">
    <property type="entry name" value="NUDIX_GDPMH_NudD"/>
    <property type="match status" value="1"/>
</dbReference>
<feature type="domain" description="Nudix hydrolase" evidence="7">
    <location>
        <begin position="24"/>
        <end position="162"/>
    </location>
</feature>
<dbReference type="KEGG" id="iod:EJO50_10335"/>
<feature type="site" description="Critical for catalysis" evidence="4">
    <location>
        <position position="136"/>
    </location>
</feature>
<dbReference type="InterPro" id="IPR015797">
    <property type="entry name" value="NUDIX_hydrolase-like_dom_sf"/>
</dbReference>
<dbReference type="Gene3D" id="3.90.79.10">
    <property type="entry name" value="Nucleoside Triphosphate Pyrophosphohydrolase"/>
    <property type="match status" value="1"/>
</dbReference>
<dbReference type="InterPro" id="IPR033715">
    <property type="entry name" value="GDPMH"/>
</dbReference>
<dbReference type="NCBIfam" id="NF011963">
    <property type="entry name" value="PRK15434.1"/>
    <property type="match status" value="1"/>
</dbReference>
<evidence type="ECO:0000256" key="1">
    <source>
        <dbReference type="ARBA" id="ARBA00022723"/>
    </source>
</evidence>
<keyword evidence="3 5" id="KW-0460">Magnesium</keyword>
<name>A0A3S8ZTP8_9NEIS</name>